<accession>A0A9D4V0M5</accession>
<keyword evidence="3" id="KW-1185">Reference proteome</keyword>
<dbReference type="OrthoDB" id="1893050at2759"/>
<proteinExistence type="inferred from homology"/>
<evidence type="ECO:0000313" key="3">
    <source>
        <dbReference type="Proteomes" id="UP000886520"/>
    </source>
</evidence>
<gene>
    <name evidence="2" type="ORF">GOP47_0007404</name>
</gene>
<organism evidence="2 3">
    <name type="scientific">Adiantum capillus-veneris</name>
    <name type="common">Maidenhair fern</name>
    <dbReference type="NCBI Taxonomy" id="13818"/>
    <lineage>
        <taxon>Eukaryota</taxon>
        <taxon>Viridiplantae</taxon>
        <taxon>Streptophyta</taxon>
        <taxon>Embryophyta</taxon>
        <taxon>Tracheophyta</taxon>
        <taxon>Polypodiopsida</taxon>
        <taxon>Polypodiidae</taxon>
        <taxon>Polypodiales</taxon>
        <taxon>Pteridineae</taxon>
        <taxon>Pteridaceae</taxon>
        <taxon>Vittarioideae</taxon>
        <taxon>Adiantum</taxon>
    </lineage>
</organism>
<protein>
    <submittedName>
        <fullName evidence="2">Uncharacterized protein</fullName>
    </submittedName>
</protein>
<comment type="similarity">
    <text evidence="1">Belongs to the FPF1 family.</text>
</comment>
<evidence type="ECO:0000313" key="2">
    <source>
        <dbReference type="EMBL" id="KAI5077580.1"/>
    </source>
</evidence>
<dbReference type="EMBL" id="JABFUD020000007">
    <property type="protein sequence ID" value="KAI5077580.1"/>
    <property type="molecule type" value="Genomic_DNA"/>
</dbReference>
<comment type="caution">
    <text evidence="2">The sequence shown here is derived from an EMBL/GenBank/DDBJ whole genome shotgun (WGS) entry which is preliminary data.</text>
</comment>
<reference evidence="2" key="1">
    <citation type="submission" date="2021-01" db="EMBL/GenBank/DDBJ databases">
        <title>Adiantum capillus-veneris genome.</title>
        <authorList>
            <person name="Fang Y."/>
            <person name="Liao Q."/>
        </authorList>
    </citation>
    <scope>NUCLEOTIDE SEQUENCE</scope>
    <source>
        <strain evidence="2">H3</strain>
        <tissue evidence="2">Leaf</tissue>
    </source>
</reference>
<dbReference type="Proteomes" id="UP000886520">
    <property type="component" value="Chromosome 7"/>
</dbReference>
<dbReference type="PANTHER" id="PTHR33433">
    <property type="entry name" value="FLOWERING-PROMOTING FACTOR 1-LIKE PROTEIN 1"/>
    <property type="match status" value="1"/>
</dbReference>
<name>A0A9D4V0M5_ADICA</name>
<dbReference type="InterPro" id="IPR039274">
    <property type="entry name" value="FPF1"/>
</dbReference>
<dbReference type="AlphaFoldDB" id="A0A9D4V0M5"/>
<sequence>MRRAGKVWYGILQDMEHMEKAVAASAPPSTVLSSVPGVSIDGSDSWAPARKLLVYRATDEVISSYDALEAKLFALGWERDTDCFVCIRRYNRTESGPFSQLLVLPNLEFRHLKTIHLYNIVVQTRTAFEV</sequence>
<evidence type="ECO:0000256" key="1">
    <source>
        <dbReference type="ARBA" id="ARBA00008013"/>
    </source>
</evidence>